<accession>A0ABZ0M5N6</accession>
<gene>
    <name evidence="2" type="ORF">R2D22_04385</name>
</gene>
<keyword evidence="3" id="KW-1185">Reference proteome</keyword>
<reference evidence="2 3" key="1">
    <citation type="submission" date="2023-10" db="EMBL/GenBank/DDBJ databases">
        <title>The genome sequence of Streptomyces sp. HUAS YS2.</title>
        <authorList>
            <person name="Mo P."/>
        </authorList>
    </citation>
    <scope>NUCLEOTIDE SEQUENCE [LARGE SCALE GENOMIC DNA]</scope>
    <source>
        <strain evidence="2 3">HUAS YS2</strain>
    </source>
</reference>
<evidence type="ECO:0000256" key="1">
    <source>
        <dbReference type="SAM" id="MobiDB-lite"/>
    </source>
</evidence>
<evidence type="ECO:0000313" key="3">
    <source>
        <dbReference type="Proteomes" id="UP001301731"/>
    </source>
</evidence>
<dbReference type="RefSeq" id="WP_318110185.1">
    <property type="nucleotide sequence ID" value="NZ_CP137573.1"/>
</dbReference>
<proteinExistence type="predicted"/>
<feature type="region of interest" description="Disordered" evidence="1">
    <location>
        <begin position="16"/>
        <end position="43"/>
    </location>
</feature>
<sequence>MKYLVMVQGAQVDYDAMGGKDTAQSPVWSEQDPSRLLPGRAER</sequence>
<name>A0ABZ0M5N6_9ACTN</name>
<dbReference type="EMBL" id="CP137573">
    <property type="protein sequence ID" value="WOX26867.1"/>
    <property type="molecule type" value="Genomic_DNA"/>
</dbReference>
<protein>
    <submittedName>
        <fullName evidence="2">Uncharacterized protein</fullName>
    </submittedName>
</protein>
<dbReference type="Proteomes" id="UP001301731">
    <property type="component" value="Chromosome"/>
</dbReference>
<organism evidence="2 3">
    <name type="scientific">Streptomyces solicathayae</name>
    <dbReference type="NCBI Taxonomy" id="3081768"/>
    <lineage>
        <taxon>Bacteria</taxon>
        <taxon>Bacillati</taxon>
        <taxon>Actinomycetota</taxon>
        <taxon>Actinomycetes</taxon>
        <taxon>Kitasatosporales</taxon>
        <taxon>Streptomycetaceae</taxon>
        <taxon>Streptomyces</taxon>
    </lineage>
</organism>
<evidence type="ECO:0000313" key="2">
    <source>
        <dbReference type="EMBL" id="WOX26867.1"/>
    </source>
</evidence>